<keyword evidence="2" id="KW-1185">Reference proteome</keyword>
<protein>
    <submittedName>
        <fullName evidence="1">Uncharacterized protein</fullName>
    </submittedName>
</protein>
<evidence type="ECO:0000313" key="1">
    <source>
        <dbReference type="EMBL" id="SMD44743.1"/>
    </source>
</evidence>
<sequence length="74" mass="8743">MKTKNIIHVCLMLITTSVYSQKDSSGIYFTSDDFTNHRLSYVINCKTQNFSRPDFSGQNNFRKAQRYSLYFSKR</sequence>
<gene>
    <name evidence="1" type="ORF">SAMN00777080_3372</name>
</gene>
<dbReference type="STRING" id="758820.SAMN00777080_3372"/>
<reference evidence="2" key="1">
    <citation type="submission" date="2017-04" db="EMBL/GenBank/DDBJ databases">
        <authorList>
            <person name="Varghese N."/>
            <person name="Submissions S."/>
        </authorList>
    </citation>
    <scope>NUCLEOTIDE SEQUENCE [LARGE SCALE GENOMIC DNA]</scope>
    <source>
        <strain evidence="2">DSM 16537</strain>
    </source>
</reference>
<dbReference type="Proteomes" id="UP000192333">
    <property type="component" value="Chromosome I"/>
</dbReference>
<evidence type="ECO:0000313" key="2">
    <source>
        <dbReference type="Proteomes" id="UP000192333"/>
    </source>
</evidence>
<proteinExistence type="predicted"/>
<name>A0A1W2H758_9BACT</name>
<organism evidence="1 2">
    <name type="scientific">Aquiflexum balticum DSM 16537</name>
    <dbReference type="NCBI Taxonomy" id="758820"/>
    <lineage>
        <taxon>Bacteria</taxon>
        <taxon>Pseudomonadati</taxon>
        <taxon>Bacteroidota</taxon>
        <taxon>Cytophagia</taxon>
        <taxon>Cytophagales</taxon>
        <taxon>Cyclobacteriaceae</taxon>
        <taxon>Aquiflexum</taxon>
    </lineage>
</organism>
<dbReference type="EMBL" id="LT838813">
    <property type="protein sequence ID" value="SMD44743.1"/>
    <property type="molecule type" value="Genomic_DNA"/>
</dbReference>
<dbReference type="AlphaFoldDB" id="A0A1W2H758"/>
<accession>A0A1W2H758</accession>